<keyword evidence="5" id="KW-0597">Phosphoprotein</keyword>
<evidence type="ECO:0000256" key="10">
    <source>
        <dbReference type="ARBA" id="ARBA00022840"/>
    </source>
</evidence>
<dbReference type="CDD" id="cd00082">
    <property type="entry name" value="HisKA"/>
    <property type="match status" value="1"/>
</dbReference>
<dbReference type="PANTHER" id="PTHR45528">
    <property type="entry name" value="SENSOR HISTIDINE KINASE CPXA"/>
    <property type="match status" value="1"/>
</dbReference>
<evidence type="ECO:0000256" key="7">
    <source>
        <dbReference type="ARBA" id="ARBA00022692"/>
    </source>
</evidence>
<dbReference type="SMART" id="SM00387">
    <property type="entry name" value="HATPase_c"/>
    <property type="match status" value="1"/>
</dbReference>
<keyword evidence="13 15" id="KW-0472">Membrane</keyword>
<gene>
    <name evidence="18" type="ORF">A11Q_703</name>
</gene>
<evidence type="ECO:0000256" key="12">
    <source>
        <dbReference type="ARBA" id="ARBA00023012"/>
    </source>
</evidence>
<reference evidence="18 19" key="1">
    <citation type="journal article" date="2013" name="ISME J.">
        <title>By their genes ye shall know them: genomic signatures of predatory bacteria.</title>
        <authorList>
            <person name="Pasternak Z."/>
            <person name="Pietrokovski S."/>
            <person name="Rotem O."/>
            <person name="Gophna U."/>
            <person name="Lurie-Weinberger M.N."/>
            <person name="Jurkevitch E."/>
        </authorList>
    </citation>
    <scope>NUCLEOTIDE SEQUENCE [LARGE SCALE GENOMIC DNA]</scope>
    <source>
        <strain evidence="18 19">JSS</strain>
    </source>
</reference>
<dbReference type="SUPFAM" id="SSF47384">
    <property type="entry name" value="Homodimeric domain of signal transducing histidine kinase"/>
    <property type="match status" value="1"/>
</dbReference>
<dbReference type="InterPro" id="IPR003594">
    <property type="entry name" value="HATPase_dom"/>
</dbReference>
<evidence type="ECO:0000256" key="11">
    <source>
        <dbReference type="ARBA" id="ARBA00022989"/>
    </source>
</evidence>
<dbReference type="InterPro" id="IPR050398">
    <property type="entry name" value="HssS/ArlS-like"/>
</dbReference>
<dbReference type="CDD" id="cd06225">
    <property type="entry name" value="HAMP"/>
    <property type="match status" value="1"/>
</dbReference>
<evidence type="ECO:0000313" key="19">
    <source>
        <dbReference type="Proteomes" id="UP000012040"/>
    </source>
</evidence>
<keyword evidence="8" id="KW-0547">Nucleotide-binding</keyword>
<sequence length="531" mass="59633">MRNRILKKYFLLAAITLILFIFLGLISSSYLNEMLRTRREAYPPIFVAKLIDLLGGADKIKGIQLLEEAQSNGPRPRVVLYNEKGEVIYRSVAPPPPPHPSSRGELPPPRPPDLVQEEVNLSLSSDFLAQFQNDYDFFSREPVDIGPAPKPDSPLRFLRFWGGGPPPMRPPSADVVIRLSGKPIYYIGFVGGPPPMRPPDGMERYLPILGPAILLLSLLLGVGVTISLIYASVRKKVSEADKVISEIQNGNLKARFEVHRKDEFGEAMLRFNKMADEIEALVEHLKFVETARNRILQELAHDLRTPVASLKNLIETLESQNERLEPAVKKELLQLSLREVDYFGQLVEDLLLLARVDEPKYRHENIQIPICDIMDEVLADCLSRPEYKQKQIEVVRNYAAIDAVVSGSWNLLYRMFRNAFENALSFAQSKITIDVAYESGVGLVIHIQDDGQGLTDEQLVSFGERKLSRQITSSEKGKRLSVGLGSVIIKKICEIHRGRVSIKNMRDPSGRVVGAILTIVFESDSIGSYEV</sequence>
<evidence type="ECO:0000256" key="13">
    <source>
        <dbReference type="ARBA" id="ARBA00023136"/>
    </source>
</evidence>
<organism evidence="18 19">
    <name type="scientific">Pseudobdellovibrio exovorus JSS</name>
    <dbReference type="NCBI Taxonomy" id="1184267"/>
    <lineage>
        <taxon>Bacteria</taxon>
        <taxon>Pseudomonadati</taxon>
        <taxon>Bdellovibrionota</taxon>
        <taxon>Bdellovibrionia</taxon>
        <taxon>Bdellovibrionales</taxon>
        <taxon>Pseudobdellovibrionaceae</taxon>
        <taxon>Pseudobdellovibrio</taxon>
    </lineage>
</organism>
<keyword evidence="9" id="KW-0418">Kinase</keyword>
<dbReference type="OrthoDB" id="9805942at2"/>
<dbReference type="SUPFAM" id="SSF158472">
    <property type="entry name" value="HAMP domain-like"/>
    <property type="match status" value="1"/>
</dbReference>
<dbReference type="AlphaFoldDB" id="M4V6U7"/>
<evidence type="ECO:0000256" key="15">
    <source>
        <dbReference type="SAM" id="Phobius"/>
    </source>
</evidence>
<dbReference type="GO" id="GO:0005524">
    <property type="term" value="F:ATP binding"/>
    <property type="evidence" value="ECO:0007669"/>
    <property type="project" value="UniProtKB-KW"/>
</dbReference>
<proteinExistence type="predicted"/>
<accession>M4V6U7</accession>
<evidence type="ECO:0000256" key="4">
    <source>
        <dbReference type="ARBA" id="ARBA00022475"/>
    </source>
</evidence>
<keyword evidence="10" id="KW-0067">ATP-binding</keyword>
<dbReference type="InterPro" id="IPR036890">
    <property type="entry name" value="HATPase_C_sf"/>
</dbReference>
<dbReference type="PROSITE" id="PS50885">
    <property type="entry name" value="HAMP"/>
    <property type="match status" value="1"/>
</dbReference>
<keyword evidence="12" id="KW-0902">Two-component regulatory system</keyword>
<dbReference type="SMART" id="SM00388">
    <property type="entry name" value="HisKA"/>
    <property type="match status" value="1"/>
</dbReference>
<name>M4V6U7_9BACT</name>
<dbReference type="Proteomes" id="UP000012040">
    <property type="component" value="Chromosome"/>
</dbReference>
<evidence type="ECO:0000259" key="17">
    <source>
        <dbReference type="PROSITE" id="PS50885"/>
    </source>
</evidence>
<dbReference type="InterPro" id="IPR005467">
    <property type="entry name" value="His_kinase_dom"/>
</dbReference>
<dbReference type="PANTHER" id="PTHR45528:SF1">
    <property type="entry name" value="SENSOR HISTIDINE KINASE CPXA"/>
    <property type="match status" value="1"/>
</dbReference>
<dbReference type="InterPro" id="IPR003661">
    <property type="entry name" value="HisK_dim/P_dom"/>
</dbReference>
<dbReference type="EC" id="2.7.13.3" evidence="3"/>
<dbReference type="GO" id="GO:0005886">
    <property type="term" value="C:plasma membrane"/>
    <property type="evidence" value="ECO:0007669"/>
    <property type="project" value="UniProtKB-SubCell"/>
</dbReference>
<feature type="compositionally biased region" description="Pro residues" evidence="14">
    <location>
        <begin position="93"/>
        <end position="112"/>
    </location>
</feature>
<feature type="region of interest" description="Disordered" evidence="14">
    <location>
        <begin position="91"/>
        <end position="113"/>
    </location>
</feature>
<evidence type="ECO:0000259" key="16">
    <source>
        <dbReference type="PROSITE" id="PS50109"/>
    </source>
</evidence>
<evidence type="ECO:0000256" key="5">
    <source>
        <dbReference type="ARBA" id="ARBA00022553"/>
    </source>
</evidence>
<keyword evidence="19" id="KW-1185">Reference proteome</keyword>
<comment type="subcellular location">
    <subcellularLocation>
        <location evidence="2">Cell membrane</location>
        <topology evidence="2">Multi-pass membrane protein</topology>
    </subcellularLocation>
</comment>
<dbReference type="InterPro" id="IPR036097">
    <property type="entry name" value="HisK_dim/P_sf"/>
</dbReference>
<evidence type="ECO:0000256" key="1">
    <source>
        <dbReference type="ARBA" id="ARBA00000085"/>
    </source>
</evidence>
<dbReference type="Pfam" id="PF00672">
    <property type="entry name" value="HAMP"/>
    <property type="match status" value="1"/>
</dbReference>
<dbReference type="EMBL" id="CP003537">
    <property type="protein sequence ID" value="AGH94923.1"/>
    <property type="molecule type" value="Genomic_DNA"/>
</dbReference>
<dbReference type="eggNOG" id="COG2205">
    <property type="taxonomic scope" value="Bacteria"/>
</dbReference>
<dbReference type="SUPFAM" id="SSF55874">
    <property type="entry name" value="ATPase domain of HSP90 chaperone/DNA topoisomerase II/histidine kinase"/>
    <property type="match status" value="1"/>
</dbReference>
<keyword evidence="7 15" id="KW-0812">Transmembrane</keyword>
<dbReference type="PATRIC" id="fig|1184267.3.peg.712"/>
<evidence type="ECO:0000256" key="3">
    <source>
        <dbReference type="ARBA" id="ARBA00012438"/>
    </source>
</evidence>
<dbReference type="GO" id="GO:0000155">
    <property type="term" value="F:phosphorelay sensor kinase activity"/>
    <property type="evidence" value="ECO:0007669"/>
    <property type="project" value="InterPro"/>
</dbReference>
<feature type="domain" description="Histidine kinase" evidence="16">
    <location>
        <begin position="298"/>
        <end position="525"/>
    </location>
</feature>
<evidence type="ECO:0000256" key="6">
    <source>
        <dbReference type="ARBA" id="ARBA00022679"/>
    </source>
</evidence>
<dbReference type="HOGENOM" id="CLU_529627_0_0_7"/>
<dbReference type="Pfam" id="PF00512">
    <property type="entry name" value="HisKA"/>
    <property type="match status" value="1"/>
</dbReference>
<comment type="catalytic activity">
    <reaction evidence="1">
        <text>ATP + protein L-histidine = ADP + protein N-phospho-L-histidine.</text>
        <dbReference type="EC" id="2.7.13.3"/>
    </reaction>
</comment>
<dbReference type="Pfam" id="PF02518">
    <property type="entry name" value="HATPase_c"/>
    <property type="match status" value="1"/>
</dbReference>
<dbReference type="InterPro" id="IPR003660">
    <property type="entry name" value="HAMP_dom"/>
</dbReference>
<keyword evidence="4" id="KW-1003">Cell membrane</keyword>
<feature type="transmembrane region" description="Helical" evidence="15">
    <location>
        <begin position="205"/>
        <end position="230"/>
    </location>
</feature>
<dbReference type="RefSeq" id="WP_015469413.1">
    <property type="nucleotide sequence ID" value="NC_020813.1"/>
</dbReference>
<evidence type="ECO:0000313" key="18">
    <source>
        <dbReference type="EMBL" id="AGH94923.1"/>
    </source>
</evidence>
<keyword evidence="11 15" id="KW-1133">Transmembrane helix</keyword>
<dbReference type="Gene3D" id="3.30.565.10">
    <property type="entry name" value="Histidine kinase-like ATPase, C-terminal domain"/>
    <property type="match status" value="1"/>
</dbReference>
<evidence type="ECO:0000256" key="9">
    <source>
        <dbReference type="ARBA" id="ARBA00022777"/>
    </source>
</evidence>
<dbReference type="PROSITE" id="PS50109">
    <property type="entry name" value="HIS_KIN"/>
    <property type="match status" value="1"/>
</dbReference>
<keyword evidence="6" id="KW-0808">Transferase</keyword>
<dbReference type="SMART" id="SM00304">
    <property type="entry name" value="HAMP"/>
    <property type="match status" value="1"/>
</dbReference>
<feature type="domain" description="HAMP" evidence="17">
    <location>
        <begin position="231"/>
        <end position="283"/>
    </location>
</feature>
<evidence type="ECO:0000256" key="2">
    <source>
        <dbReference type="ARBA" id="ARBA00004651"/>
    </source>
</evidence>
<dbReference type="Gene3D" id="1.10.287.130">
    <property type="match status" value="1"/>
</dbReference>
<evidence type="ECO:0000256" key="14">
    <source>
        <dbReference type="SAM" id="MobiDB-lite"/>
    </source>
</evidence>
<evidence type="ECO:0000256" key="8">
    <source>
        <dbReference type="ARBA" id="ARBA00022741"/>
    </source>
</evidence>
<dbReference type="Gene3D" id="6.10.340.10">
    <property type="match status" value="1"/>
</dbReference>
<dbReference type="KEGG" id="bex:A11Q_703"/>
<dbReference type="STRING" id="1184267.A11Q_703"/>
<protein>
    <recommendedName>
        <fullName evidence="3">histidine kinase</fullName>
        <ecNumber evidence="3">2.7.13.3</ecNumber>
    </recommendedName>
</protein>